<dbReference type="InterPro" id="IPR038717">
    <property type="entry name" value="Tc1-like_DDE_dom"/>
</dbReference>
<evidence type="ECO:0000259" key="1">
    <source>
        <dbReference type="Pfam" id="PF13358"/>
    </source>
</evidence>
<dbReference type="CDD" id="cd09276">
    <property type="entry name" value="Rnase_HI_RT_non_LTR"/>
    <property type="match status" value="1"/>
</dbReference>
<dbReference type="NCBIfam" id="NF033545">
    <property type="entry name" value="transpos_IS630"/>
    <property type="match status" value="1"/>
</dbReference>
<dbReference type="InterPro" id="IPR036397">
    <property type="entry name" value="RNaseH_sf"/>
</dbReference>
<dbReference type="Pfam" id="PF13592">
    <property type="entry name" value="HTH_33"/>
    <property type="match status" value="1"/>
</dbReference>
<name>A0ABQ1B5Y7_ASPLE</name>
<reference evidence="3 4" key="1">
    <citation type="submission" date="2020-01" db="EMBL/GenBank/DDBJ databases">
        <title>Draft genome sequence of Aspergillus lentulus IFM 60648.</title>
        <authorList>
            <person name="Takahashi H."/>
            <person name="Yaguchi T."/>
        </authorList>
    </citation>
    <scope>NUCLEOTIDE SEQUENCE [LARGE SCALE GENOMIC DNA]</scope>
    <source>
        <strain evidence="3 4">IFM 60648</strain>
    </source>
</reference>
<feature type="domain" description="Winged helix-turn helix" evidence="2">
    <location>
        <begin position="20"/>
        <end position="63"/>
    </location>
</feature>
<dbReference type="InterPro" id="IPR025959">
    <property type="entry name" value="Winged_HTH_dom"/>
</dbReference>
<proteinExistence type="predicted"/>
<dbReference type="PANTHER" id="PTHR46564">
    <property type="entry name" value="TRANSPOSASE"/>
    <property type="match status" value="1"/>
</dbReference>
<dbReference type="Gene3D" id="3.30.420.10">
    <property type="entry name" value="Ribonuclease H-like superfamily/Ribonuclease H"/>
    <property type="match status" value="2"/>
</dbReference>
<gene>
    <name evidence="3" type="ORF">IFM60648_09914</name>
</gene>
<feature type="domain" description="Tc1-like transposase DDE" evidence="1">
    <location>
        <begin position="77"/>
        <end position="213"/>
    </location>
</feature>
<evidence type="ECO:0000313" key="3">
    <source>
        <dbReference type="EMBL" id="GFF92936.1"/>
    </source>
</evidence>
<dbReference type="Proteomes" id="UP000465220">
    <property type="component" value="Unassembled WGS sequence"/>
</dbReference>
<sequence length="637" mass="71421">MLEALCEHLKEKPTLYQDEMVVFLWDEFGKRVTIQSISRALASVGWSKKAARQVAKGQNADLRDYYVHTLSSFSSYQLVYVDESGCDKRVGFRRTGWSPLGVTPVQITKFRRDQRYKILPAYTQEGILLSRVFQGSTDARMFEDFIEQFFHPCNRWPEPRSVIIMDNASSHQTERVKQMWLSAGVKLLYLPPYSPDLNPIEEFFSDLKQFIKRRWNECEENPGQGFDAFLEWCIVVVGARMQSAKGHFRHAVELAWGGIEKEFGLRFAKRTMRSLQMRWSRKLKLTAPSTRCSKRKRSSRMVLKVARQFSNHFERSHKTATILCNSKSALQATQNVRNKSGQQIVHAIHQAATEIQVAGIALRLQWVPGHCDNPGNNAADQLAKNTACPGKTHPFHPLLSRETSSSQLDLDVDHRTSGDSDVRLGSFEAVDSASSVSNDDMDNALLQDFKEHLAGISDKGTYIRAPSAVPPLELQKHFLASAETKDNSIKDTIPTEQAALVSPALASCGYRMPSQFALLGEISQAGKWNDLSDPRIMLNMNVPFSAFICGVQGSGKSHTTSCMIASLGSLTRSISTLVLQFNEYSSSVSSQPSEAAFLASVMPEHAQQQQIPLRVLASPTNLHNLEKMYSQIPNVQV</sequence>
<dbReference type="Pfam" id="PF13358">
    <property type="entry name" value="DDE_3"/>
    <property type="match status" value="1"/>
</dbReference>
<evidence type="ECO:0000259" key="2">
    <source>
        <dbReference type="Pfam" id="PF13592"/>
    </source>
</evidence>
<accession>A0ABQ1B5Y7</accession>
<dbReference type="SUPFAM" id="SSF53098">
    <property type="entry name" value="Ribonuclease H-like"/>
    <property type="match status" value="2"/>
</dbReference>
<dbReference type="InterPro" id="IPR012337">
    <property type="entry name" value="RNaseH-like_sf"/>
</dbReference>
<dbReference type="EMBL" id="BLKI01000107">
    <property type="protein sequence ID" value="GFF92936.1"/>
    <property type="molecule type" value="Genomic_DNA"/>
</dbReference>
<dbReference type="InterPro" id="IPR047655">
    <property type="entry name" value="Transpos_IS630-like"/>
</dbReference>
<dbReference type="PANTHER" id="PTHR46564:SF1">
    <property type="entry name" value="TRANSPOSASE"/>
    <property type="match status" value="1"/>
</dbReference>
<protein>
    <submittedName>
        <fullName evidence="3">Transposase</fullName>
    </submittedName>
</protein>
<keyword evidence="4" id="KW-1185">Reference proteome</keyword>
<comment type="caution">
    <text evidence="3">The sequence shown here is derived from an EMBL/GenBank/DDBJ whole genome shotgun (WGS) entry which is preliminary data.</text>
</comment>
<evidence type="ECO:0000313" key="4">
    <source>
        <dbReference type="Proteomes" id="UP000465220"/>
    </source>
</evidence>
<organism evidence="3 4">
    <name type="scientific">Aspergillus lentulus</name>
    <dbReference type="NCBI Taxonomy" id="293939"/>
    <lineage>
        <taxon>Eukaryota</taxon>
        <taxon>Fungi</taxon>
        <taxon>Dikarya</taxon>
        <taxon>Ascomycota</taxon>
        <taxon>Pezizomycotina</taxon>
        <taxon>Eurotiomycetes</taxon>
        <taxon>Eurotiomycetidae</taxon>
        <taxon>Eurotiales</taxon>
        <taxon>Aspergillaceae</taxon>
        <taxon>Aspergillus</taxon>
        <taxon>Aspergillus subgen. Fumigati</taxon>
    </lineage>
</organism>